<sequence length="321" mass="35727">MLQIGNIVNIFSKLLHIKDCAPATRRTLFNKVESTFALIKPISSSAHGKVITFIMKKGFRIVRMKNGKISKDFAMELYKSIAGNSMLPIIVDYITGGEVIGLELVAPEAVKKWRSCLGATEPKDAAPGTLRNLYGENILRNIAHGCNTLEDATEMLELFFGNENGLPRIPFRATFKDCTCCVIKPHAVIEGNVGAILEQISTSEKFFISAMAMFPVKLANAEEFYEVYKGVLPEYEAMCIHLAEGKCIALEVKSINSNTNPVCEFRKLCGPRDPDLCRQLYPDSIRAQYGKTIIHNAVHCTDLPEDGESEVEYFFKLMAND</sequence>
<comment type="caution">
    <text evidence="1">The sequence shown here is derived from an EMBL/GenBank/DDBJ whole genome shotgun (WGS) entry which is preliminary data.</text>
</comment>
<gene>
    <name evidence="1" type="ORF">K1T71_001814</name>
</gene>
<reference evidence="1 2" key="1">
    <citation type="journal article" date="2021" name="Front. Genet.">
        <title>Chromosome-Level Genome Assembly Reveals Significant Gene Expansion in the Toll and IMD Signaling Pathways of Dendrolimus kikuchii.</title>
        <authorList>
            <person name="Zhou J."/>
            <person name="Wu P."/>
            <person name="Xiong Z."/>
            <person name="Liu N."/>
            <person name="Zhao N."/>
            <person name="Ji M."/>
            <person name="Qiu Y."/>
            <person name="Yang B."/>
        </authorList>
    </citation>
    <scope>NUCLEOTIDE SEQUENCE [LARGE SCALE GENOMIC DNA]</scope>
    <source>
        <strain evidence="1">Ann1</strain>
    </source>
</reference>
<evidence type="ECO:0000313" key="2">
    <source>
        <dbReference type="Proteomes" id="UP000824533"/>
    </source>
</evidence>
<keyword evidence="2" id="KW-1185">Reference proteome</keyword>
<organism evidence="1 2">
    <name type="scientific">Dendrolimus kikuchii</name>
    <dbReference type="NCBI Taxonomy" id="765133"/>
    <lineage>
        <taxon>Eukaryota</taxon>
        <taxon>Metazoa</taxon>
        <taxon>Ecdysozoa</taxon>
        <taxon>Arthropoda</taxon>
        <taxon>Hexapoda</taxon>
        <taxon>Insecta</taxon>
        <taxon>Pterygota</taxon>
        <taxon>Neoptera</taxon>
        <taxon>Endopterygota</taxon>
        <taxon>Lepidoptera</taxon>
        <taxon>Glossata</taxon>
        <taxon>Ditrysia</taxon>
        <taxon>Bombycoidea</taxon>
        <taxon>Lasiocampidae</taxon>
        <taxon>Dendrolimus</taxon>
    </lineage>
</organism>
<proteinExistence type="predicted"/>
<protein>
    <submittedName>
        <fullName evidence="1">Uncharacterized protein</fullName>
    </submittedName>
</protein>
<evidence type="ECO:0000313" key="1">
    <source>
        <dbReference type="EMBL" id="KAJ0182445.1"/>
    </source>
</evidence>
<accession>A0ACC1DEZ6</accession>
<dbReference type="EMBL" id="CM034389">
    <property type="protein sequence ID" value="KAJ0182445.1"/>
    <property type="molecule type" value="Genomic_DNA"/>
</dbReference>
<name>A0ACC1DEZ6_9NEOP</name>
<dbReference type="Proteomes" id="UP000824533">
    <property type="component" value="Linkage Group LG03"/>
</dbReference>